<protein>
    <submittedName>
        <fullName evidence="1">S26 family signal peptidase</fullName>
    </submittedName>
</protein>
<dbReference type="Proteomes" id="UP000623215">
    <property type="component" value="Unassembled WGS sequence"/>
</dbReference>
<name>A0A832ZY69_9EURY</name>
<evidence type="ECO:0000313" key="2">
    <source>
        <dbReference type="Proteomes" id="UP000623215"/>
    </source>
</evidence>
<sequence>MVFIIVWTHVNVVVSNSMYPVLKRGDLVVVENAHW</sequence>
<dbReference type="InterPro" id="IPR036286">
    <property type="entry name" value="LexA/Signal_pep-like_sf"/>
</dbReference>
<gene>
    <name evidence="1" type="ORF">EYH55_00085</name>
</gene>
<proteinExistence type="predicted"/>
<dbReference type="AlphaFoldDB" id="A0A832ZY69"/>
<accession>A0A832ZY69</accession>
<dbReference type="EMBL" id="DQVW01000001">
    <property type="protein sequence ID" value="HIQ31870.1"/>
    <property type="molecule type" value="Genomic_DNA"/>
</dbReference>
<feature type="non-terminal residue" evidence="1">
    <location>
        <position position="35"/>
    </location>
</feature>
<reference evidence="1" key="1">
    <citation type="journal article" date="2020" name="ISME J.">
        <title>Gammaproteobacteria mediating utilization of methyl-, sulfur- and petroleum organic compounds in deep ocean hydrothermal plumes.</title>
        <authorList>
            <person name="Zhou Z."/>
            <person name="Liu Y."/>
            <person name="Pan J."/>
            <person name="Cron B.R."/>
            <person name="Toner B.M."/>
            <person name="Anantharaman K."/>
            <person name="Breier J.A."/>
            <person name="Dick G.J."/>
            <person name="Li M."/>
        </authorList>
    </citation>
    <scope>NUCLEOTIDE SEQUENCE</scope>
    <source>
        <strain evidence="1">SZUA-1534</strain>
    </source>
</reference>
<evidence type="ECO:0000313" key="1">
    <source>
        <dbReference type="EMBL" id="HIQ31870.1"/>
    </source>
</evidence>
<dbReference type="SUPFAM" id="SSF51306">
    <property type="entry name" value="LexA/Signal peptidase"/>
    <property type="match status" value="1"/>
</dbReference>
<comment type="caution">
    <text evidence="1">The sequence shown here is derived from an EMBL/GenBank/DDBJ whole genome shotgun (WGS) entry which is preliminary data.</text>
</comment>
<organism evidence="1 2">
    <name type="scientific">Methanothermococcus okinawensis</name>
    <dbReference type="NCBI Taxonomy" id="155863"/>
    <lineage>
        <taxon>Archaea</taxon>
        <taxon>Methanobacteriati</taxon>
        <taxon>Methanobacteriota</taxon>
        <taxon>Methanomada group</taxon>
        <taxon>Methanococci</taxon>
        <taxon>Methanococcales</taxon>
        <taxon>Methanococcaceae</taxon>
        <taxon>Methanothermococcus</taxon>
    </lineage>
</organism>